<organism evidence="10">
    <name type="scientific">Davidia involucrata</name>
    <name type="common">Dove tree</name>
    <dbReference type="NCBI Taxonomy" id="16924"/>
    <lineage>
        <taxon>Eukaryota</taxon>
        <taxon>Viridiplantae</taxon>
        <taxon>Streptophyta</taxon>
        <taxon>Embryophyta</taxon>
        <taxon>Tracheophyta</taxon>
        <taxon>Spermatophyta</taxon>
        <taxon>Magnoliopsida</taxon>
        <taxon>eudicotyledons</taxon>
        <taxon>Gunneridae</taxon>
        <taxon>Pentapetalae</taxon>
        <taxon>asterids</taxon>
        <taxon>Cornales</taxon>
        <taxon>Nyssaceae</taxon>
        <taxon>Davidia</taxon>
    </lineage>
</organism>
<feature type="binding site" description="axial binding residue" evidence="7">
    <location>
        <position position="448"/>
    </location>
    <ligand>
        <name>heme</name>
        <dbReference type="ChEBI" id="CHEBI:30413"/>
    </ligand>
    <ligandPart>
        <name>Fe</name>
        <dbReference type="ChEBI" id="CHEBI:18248"/>
    </ligandPart>
</feature>
<dbReference type="Pfam" id="PF00067">
    <property type="entry name" value="p450"/>
    <property type="match status" value="1"/>
</dbReference>
<dbReference type="Gene3D" id="1.10.630.10">
    <property type="entry name" value="Cytochrome P450"/>
    <property type="match status" value="1"/>
</dbReference>
<evidence type="ECO:0000256" key="5">
    <source>
        <dbReference type="ARBA" id="ARBA00023004"/>
    </source>
</evidence>
<dbReference type="PRINTS" id="PR00385">
    <property type="entry name" value="P450"/>
</dbReference>
<reference evidence="10" key="1">
    <citation type="submission" date="2019-08" db="EMBL/GenBank/DDBJ databases">
        <title>Reference gene set and small RNA set construction with multiple tissues from Davidia involucrata Baill.</title>
        <authorList>
            <person name="Yang H."/>
            <person name="Zhou C."/>
            <person name="Li G."/>
            <person name="Wang J."/>
            <person name="Gao P."/>
            <person name="Wang M."/>
            <person name="Wang R."/>
            <person name="Zhao Y."/>
        </authorList>
    </citation>
    <scope>NUCLEOTIDE SEQUENCE</scope>
    <source>
        <tissue evidence="10">Mixed with DoveR01_LX</tissue>
    </source>
</reference>
<evidence type="ECO:0000256" key="9">
    <source>
        <dbReference type="SAM" id="Phobius"/>
    </source>
</evidence>
<feature type="transmembrane region" description="Helical" evidence="9">
    <location>
        <begin position="6"/>
        <end position="27"/>
    </location>
</feature>
<keyword evidence="9" id="KW-0812">Transmembrane</keyword>
<evidence type="ECO:0000256" key="1">
    <source>
        <dbReference type="ARBA" id="ARBA00010617"/>
    </source>
</evidence>
<keyword evidence="9" id="KW-0472">Membrane</keyword>
<evidence type="ECO:0000256" key="6">
    <source>
        <dbReference type="ARBA" id="ARBA00023033"/>
    </source>
</evidence>
<name>A0A5B7AB44_DAVIN</name>
<dbReference type="PRINTS" id="PR00463">
    <property type="entry name" value="EP450I"/>
</dbReference>
<keyword evidence="9" id="KW-1133">Transmembrane helix</keyword>
<evidence type="ECO:0000256" key="2">
    <source>
        <dbReference type="ARBA" id="ARBA00022617"/>
    </source>
</evidence>
<comment type="cofactor">
    <cofactor evidence="7">
        <name>heme</name>
        <dbReference type="ChEBI" id="CHEBI:30413"/>
    </cofactor>
</comment>
<protein>
    <submittedName>
        <fullName evidence="10">Uncharacterized protein</fullName>
    </submittedName>
</protein>
<evidence type="ECO:0000256" key="7">
    <source>
        <dbReference type="PIRSR" id="PIRSR602401-1"/>
    </source>
</evidence>
<evidence type="ECO:0000256" key="3">
    <source>
        <dbReference type="ARBA" id="ARBA00022723"/>
    </source>
</evidence>
<evidence type="ECO:0000256" key="4">
    <source>
        <dbReference type="ARBA" id="ARBA00023002"/>
    </source>
</evidence>
<evidence type="ECO:0000256" key="8">
    <source>
        <dbReference type="RuleBase" id="RU000461"/>
    </source>
</evidence>
<dbReference type="PANTHER" id="PTHR47955">
    <property type="entry name" value="CYTOCHROME P450 FAMILY 71 PROTEIN"/>
    <property type="match status" value="1"/>
</dbReference>
<dbReference type="InterPro" id="IPR002401">
    <property type="entry name" value="Cyt_P450_E_grp-I"/>
</dbReference>
<keyword evidence="5 7" id="KW-0408">Iron</keyword>
<gene>
    <name evidence="10" type="ORF">Din_023391</name>
</gene>
<dbReference type="GO" id="GO:0016705">
    <property type="term" value="F:oxidoreductase activity, acting on paired donors, with incorporation or reduction of molecular oxygen"/>
    <property type="evidence" value="ECO:0007669"/>
    <property type="project" value="InterPro"/>
</dbReference>
<dbReference type="InterPro" id="IPR017972">
    <property type="entry name" value="Cyt_P450_CS"/>
</dbReference>
<accession>A0A5B7AB44</accession>
<dbReference type="SUPFAM" id="SSF48264">
    <property type="entry name" value="Cytochrome P450"/>
    <property type="match status" value="1"/>
</dbReference>
<evidence type="ECO:0000313" key="10">
    <source>
        <dbReference type="EMBL" id="MPA53950.1"/>
    </source>
</evidence>
<dbReference type="PANTHER" id="PTHR47955:SF15">
    <property type="entry name" value="CYTOCHROME P450 71A2-LIKE"/>
    <property type="match status" value="1"/>
</dbReference>
<keyword evidence="2 7" id="KW-0349">Heme</keyword>
<keyword evidence="6 8" id="KW-0503">Monooxygenase</keyword>
<dbReference type="GO" id="GO:0005506">
    <property type="term" value="F:iron ion binding"/>
    <property type="evidence" value="ECO:0007669"/>
    <property type="project" value="InterPro"/>
</dbReference>
<dbReference type="EMBL" id="GHES01023391">
    <property type="protein sequence ID" value="MPA53950.1"/>
    <property type="molecule type" value="Transcribed_RNA"/>
</dbReference>
<dbReference type="InterPro" id="IPR036396">
    <property type="entry name" value="Cyt_P450_sf"/>
</dbReference>
<keyword evidence="3 7" id="KW-0479">Metal-binding</keyword>
<dbReference type="AlphaFoldDB" id="A0A5B7AB44"/>
<dbReference type="GO" id="GO:0004497">
    <property type="term" value="F:monooxygenase activity"/>
    <property type="evidence" value="ECO:0007669"/>
    <property type="project" value="UniProtKB-KW"/>
</dbReference>
<keyword evidence="4 8" id="KW-0560">Oxidoreductase</keyword>
<dbReference type="InterPro" id="IPR001128">
    <property type="entry name" value="Cyt_P450"/>
</dbReference>
<dbReference type="GO" id="GO:0020037">
    <property type="term" value="F:heme binding"/>
    <property type="evidence" value="ECO:0007669"/>
    <property type="project" value="InterPro"/>
</dbReference>
<dbReference type="PROSITE" id="PS00086">
    <property type="entry name" value="CYTOCHROME_P450"/>
    <property type="match status" value="1"/>
</dbReference>
<comment type="similarity">
    <text evidence="1 8">Belongs to the cytochrome P450 family.</text>
</comment>
<sequence length="508" mass="57301">MVFLWHSLFFSLIPLFFFTVFVFKWLFNTKTQRNLPPSPPKLPIIGNIHQLGPLPHQSFHSLAQQYGPLMLLHLGSVPVLVLSSADAAREILKTNDIIFSNRPRSSIAGRLMYNYKDVAFAPYGEYWRQIRSICVLQLLSSHRVQSFRAMREEETTLMIEKIKRSSSSSSLVQPVVNLSELFISLTNDVVCRVALGRKYSGGGRTFKELLGDALELLGVLNVGDYIPWLGWLNRVNGLDAKVERVAKELDQFFEGVIEEHMDRHEKESGEDKGQMDFVDVLLEIQRNNMEVSPLQRDSIKSIIMDMFGAGTDTTYTALEWAMAELLRHPNIMKELQNEVRGIARGKLNITEDDLMKMPYLKVVIKETLRLHPPLPLLVPRESTQDVKVLGYDIAAGTQVIINAWTIGRDPLLWEEAEEFLPERFLNTSIDFKGHDFQLIPFGAGRRGCPGTQFAMTIDELALANLVNNFDFTLPGGARAEDLDMTGSPGLTLHKKSPLLVIATPCSSC</sequence>
<proteinExistence type="inferred from homology"/>
<dbReference type="FunFam" id="1.10.630.10:FF:000011">
    <property type="entry name" value="Cytochrome P450 83B1"/>
    <property type="match status" value="1"/>
</dbReference>
<dbReference type="CDD" id="cd11072">
    <property type="entry name" value="CYP71-like"/>
    <property type="match status" value="1"/>
</dbReference>